<keyword evidence="3" id="KW-1185">Reference proteome</keyword>
<evidence type="ECO:0000313" key="2">
    <source>
        <dbReference type="EMBL" id="MRV74012.1"/>
    </source>
</evidence>
<dbReference type="RefSeq" id="WP_154377148.1">
    <property type="nucleotide sequence ID" value="NZ_WKJJ01000012.1"/>
</dbReference>
<proteinExistence type="predicted"/>
<name>A0A7X2LVF7_9BURK</name>
<gene>
    <name evidence="2" type="ORF">GJ700_20080</name>
</gene>
<keyword evidence="1" id="KW-0812">Transmembrane</keyword>
<keyword evidence="1" id="KW-0472">Membrane</keyword>
<dbReference type="EMBL" id="WKJJ01000012">
    <property type="protein sequence ID" value="MRV74012.1"/>
    <property type="molecule type" value="Genomic_DNA"/>
</dbReference>
<dbReference type="AlphaFoldDB" id="A0A7X2LVF7"/>
<protein>
    <submittedName>
        <fullName evidence="2">DUF4154 domain-containing protein</fullName>
    </submittedName>
</protein>
<sequence>MAILSASLSSAGPNPLLRAPVLLPGPVRAAERTAPGGIGRSLLTMAALLCATLMVALSCLAVGADAPAANGVERGVKAAFLYKFLGYVEYPQETGPLVVGVLGADDIGAELARITTGRNVGGRPITVRTLREGDGLTGLHMLFIGADAARSTAMLRAAQQQGVLTVTESDNGLQQGSVINFRLVEDRVRFEVSLPAAEKNGLKLSSRLLSVAYHVLKGSQ</sequence>
<organism evidence="2 3">
    <name type="scientific">Pseudoduganella rivuli</name>
    <dbReference type="NCBI Taxonomy" id="2666085"/>
    <lineage>
        <taxon>Bacteria</taxon>
        <taxon>Pseudomonadati</taxon>
        <taxon>Pseudomonadota</taxon>
        <taxon>Betaproteobacteria</taxon>
        <taxon>Burkholderiales</taxon>
        <taxon>Oxalobacteraceae</taxon>
        <taxon>Telluria group</taxon>
        <taxon>Pseudoduganella</taxon>
    </lineage>
</organism>
<reference evidence="2 3" key="1">
    <citation type="submission" date="2019-11" db="EMBL/GenBank/DDBJ databases">
        <title>Novel species isolated from a subtropical stream in China.</title>
        <authorList>
            <person name="Lu H."/>
        </authorList>
    </citation>
    <scope>NUCLEOTIDE SEQUENCE [LARGE SCALE GENOMIC DNA]</scope>
    <source>
        <strain evidence="2 3">FT92W</strain>
    </source>
</reference>
<feature type="transmembrane region" description="Helical" evidence="1">
    <location>
        <begin position="42"/>
        <end position="64"/>
    </location>
</feature>
<dbReference type="Pfam" id="PF13689">
    <property type="entry name" value="DUF4154"/>
    <property type="match status" value="1"/>
</dbReference>
<accession>A0A7X2LVF7</accession>
<keyword evidence="1" id="KW-1133">Transmembrane helix</keyword>
<dbReference type="Proteomes" id="UP000446768">
    <property type="component" value="Unassembled WGS sequence"/>
</dbReference>
<comment type="caution">
    <text evidence="2">The sequence shown here is derived from an EMBL/GenBank/DDBJ whole genome shotgun (WGS) entry which is preliminary data.</text>
</comment>
<dbReference type="InterPro" id="IPR025293">
    <property type="entry name" value="YfiR/HmsC-like"/>
</dbReference>
<evidence type="ECO:0000313" key="3">
    <source>
        <dbReference type="Proteomes" id="UP000446768"/>
    </source>
</evidence>
<evidence type="ECO:0000256" key="1">
    <source>
        <dbReference type="SAM" id="Phobius"/>
    </source>
</evidence>